<proteinExistence type="predicted"/>
<reference evidence="2 3" key="1">
    <citation type="submission" date="2018-02" db="EMBL/GenBank/DDBJ databases">
        <title>Solimicrobium silvestre gen. nov., sp. nov., isolated from alpine forest soil.</title>
        <authorList>
            <person name="Margesin R."/>
            <person name="Albuquerque L."/>
            <person name="Zhang D.-C."/>
            <person name="Froufe H.J.C."/>
            <person name="Severino R."/>
            <person name="Roxo I."/>
            <person name="Egas C."/>
            <person name="Da Costa M.S."/>
        </authorList>
    </citation>
    <scope>NUCLEOTIDE SEQUENCE [LARGE SCALE GENOMIC DNA]</scope>
    <source>
        <strain evidence="2 3">S20-91</strain>
    </source>
</reference>
<feature type="transmembrane region" description="Helical" evidence="1">
    <location>
        <begin position="35"/>
        <end position="55"/>
    </location>
</feature>
<keyword evidence="1" id="KW-1133">Transmembrane helix</keyword>
<dbReference type="RefSeq" id="WP_105534396.1">
    <property type="nucleotide sequence ID" value="NZ_PUGF01000043.1"/>
</dbReference>
<protein>
    <submittedName>
        <fullName evidence="2">Uncharacterized protein</fullName>
    </submittedName>
</protein>
<feature type="transmembrane region" description="Helical" evidence="1">
    <location>
        <begin position="75"/>
        <end position="93"/>
    </location>
</feature>
<evidence type="ECO:0000313" key="3">
    <source>
        <dbReference type="Proteomes" id="UP000237839"/>
    </source>
</evidence>
<accession>A0A2S9GSB8</accession>
<dbReference type="Proteomes" id="UP000237839">
    <property type="component" value="Unassembled WGS sequence"/>
</dbReference>
<evidence type="ECO:0000313" key="2">
    <source>
        <dbReference type="EMBL" id="PRC90622.1"/>
    </source>
</evidence>
<sequence length="94" mass="11249">MKILTSKNKQLFLLILIIGALCRVLYIYFTLNWLTALWLSICLIWVVWIIFAFFYNKDMYGAFHWNNGENQVPRAMLAITMLGIYFLLLFNDFR</sequence>
<dbReference type="EMBL" id="PUGF01000043">
    <property type="protein sequence ID" value="PRC90622.1"/>
    <property type="molecule type" value="Genomic_DNA"/>
</dbReference>
<keyword evidence="1" id="KW-0812">Transmembrane</keyword>
<feature type="transmembrane region" description="Helical" evidence="1">
    <location>
        <begin position="12"/>
        <end position="29"/>
    </location>
</feature>
<gene>
    <name evidence="2" type="ORF">S2091_4673</name>
</gene>
<keyword evidence="1" id="KW-0472">Membrane</keyword>
<name>A0A2S9GSB8_9BURK</name>
<keyword evidence="3" id="KW-1185">Reference proteome</keyword>
<evidence type="ECO:0000256" key="1">
    <source>
        <dbReference type="SAM" id="Phobius"/>
    </source>
</evidence>
<organism evidence="2 3">
    <name type="scientific">Solimicrobium silvestre</name>
    <dbReference type="NCBI Taxonomy" id="2099400"/>
    <lineage>
        <taxon>Bacteria</taxon>
        <taxon>Pseudomonadati</taxon>
        <taxon>Pseudomonadota</taxon>
        <taxon>Betaproteobacteria</taxon>
        <taxon>Burkholderiales</taxon>
        <taxon>Oxalobacteraceae</taxon>
        <taxon>Solimicrobium</taxon>
    </lineage>
</organism>
<dbReference type="AlphaFoldDB" id="A0A2S9GSB8"/>
<comment type="caution">
    <text evidence="2">The sequence shown here is derived from an EMBL/GenBank/DDBJ whole genome shotgun (WGS) entry which is preliminary data.</text>
</comment>